<feature type="transmembrane region" description="Helical" evidence="14">
    <location>
        <begin position="139"/>
        <end position="158"/>
    </location>
</feature>
<evidence type="ECO:0000256" key="4">
    <source>
        <dbReference type="ARBA" id="ARBA00022475"/>
    </source>
</evidence>
<evidence type="ECO:0000256" key="13">
    <source>
        <dbReference type="ARBA" id="ARBA00035839"/>
    </source>
</evidence>
<evidence type="ECO:0000256" key="6">
    <source>
        <dbReference type="ARBA" id="ARBA00022847"/>
    </source>
</evidence>
<dbReference type="GO" id="GO:0019534">
    <property type="term" value="F:toxin transmembrane transporter activity"/>
    <property type="evidence" value="ECO:0007669"/>
    <property type="project" value="TreeGrafter"/>
</dbReference>
<keyword evidence="16" id="KW-1185">Reference proteome</keyword>
<dbReference type="GO" id="GO:0015293">
    <property type="term" value="F:symporter activity"/>
    <property type="evidence" value="ECO:0007669"/>
    <property type="project" value="UniProtKB-KW"/>
</dbReference>
<gene>
    <name evidence="17" type="primary">LOC111162586</name>
</gene>
<feature type="transmembrane region" description="Helical" evidence="14">
    <location>
        <begin position="430"/>
        <end position="453"/>
    </location>
</feature>
<keyword evidence="4" id="KW-1003">Cell membrane</keyword>
<keyword evidence="6" id="KW-0769">Symport</keyword>
<comment type="catalytic activity">
    <reaction evidence="13">
        <text>3 Na(+)(out) + phosphate(out) = 3 Na(+)(in) + phosphate(in)</text>
        <dbReference type="Rhea" id="RHEA:71255"/>
        <dbReference type="ChEBI" id="CHEBI:29101"/>
        <dbReference type="ChEBI" id="CHEBI:43474"/>
    </reaction>
</comment>
<evidence type="ECO:0000256" key="11">
    <source>
        <dbReference type="ARBA" id="ARBA00023180"/>
    </source>
</evidence>
<evidence type="ECO:0000256" key="9">
    <source>
        <dbReference type="ARBA" id="ARBA00023065"/>
    </source>
</evidence>
<name>A0A2Y9L9H6_ENHLU</name>
<dbReference type="InterPro" id="IPR020846">
    <property type="entry name" value="MFS_dom"/>
</dbReference>
<dbReference type="PANTHER" id="PTHR11662">
    <property type="entry name" value="SOLUTE CARRIER FAMILY 17"/>
    <property type="match status" value="1"/>
</dbReference>
<dbReference type="GO" id="GO:0015562">
    <property type="term" value="F:efflux transmembrane transporter activity"/>
    <property type="evidence" value="ECO:0007669"/>
    <property type="project" value="TreeGrafter"/>
</dbReference>
<keyword evidence="10 14" id="KW-0472">Membrane</keyword>
<evidence type="ECO:0000259" key="15">
    <source>
        <dbReference type="PROSITE" id="PS50850"/>
    </source>
</evidence>
<dbReference type="PANTHER" id="PTHR11662:SF134">
    <property type="entry name" value="SODIUM-DEPENDENT PHOSPHATE TRANSPORT PROTEIN 4"/>
    <property type="match status" value="1"/>
</dbReference>
<dbReference type="Pfam" id="PF07690">
    <property type="entry name" value="MFS_1"/>
    <property type="match status" value="1"/>
</dbReference>
<dbReference type="OrthoDB" id="2985014at2759"/>
<keyword evidence="9" id="KW-0406">Ion transport</keyword>
<keyword evidence="11" id="KW-0325">Glycoprotein</keyword>
<feature type="domain" description="Major facilitator superfamily (MFS) profile" evidence="15">
    <location>
        <begin position="54"/>
        <end position="488"/>
    </location>
</feature>
<feature type="transmembrane region" description="Helical" evidence="14">
    <location>
        <begin position="199"/>
        <end position="221"/>
    </location>
</feature>
<evidence type="ECO:0000256" key="1">
    <source>
        <dbReference type="ARBA" id="ARBA00004424"/>
    </source>
</evidence>
<comment type="subcellular location">
    <subcellularLocation>
        <location evidence="1">Apical cell membrane</location>
        <topology evidence="1">Multi-pass membrane protein</topology>
    </subcellularLocation>
</comment>
<evidence type="ECO:0000313" key="17">
    <source>
        <dbReference type="RefSeq" id="XP_022382797.1"/>
    </source>
</evidence>
<keyword evidence="5 14" id="KW-0812">Transmembrane</keyword>
<feature type="transmembrane region" description="Helical" evidence="14">
    <location>
        <begin position="227"/>
        <end position="250"/>
    </location>
</feature>
<feature type="transmembrane region" description="Helical" evidence="14">
    <location>
        <begin position="465"/>
        <end position="488"/>
    </location>
</feature>
<protein>
    <submittedName>
        <fullName evidence="17">Sodium-dependent phosphate transport protein 4</fullName>
    </submittedName>
</protein>
<evidence type="ECO:0000256" key="2">
    <source>
        <dbReference type="ARBA" id="ARBA00008586"/>
    </source>
</evidence>
<feature type="transmembrane region" description="Helical" evidence="14">
    <location>
        <begin position="295"/>
        <end position="316"/>
    </location>
</feature>
<evidence type="ECO:0000256" key="5">
    <source>
        <dbReference type="ARBA" id="ARBA00022692"/>
    </source>
</evidence>
<dbReference type="SUPFAM" id="SSF103473">
    <property type="entry name" value="MFS general substrate transporter"/>
    <property type="match status" value="1"/>
</dbReference>
<dbReference type="GO" id="GO:0015143">
    <property type="term" value="F:urate transmembrane transporter activity"/>
    <property type="evidence" value="ECO:0007669"/>
    <property type="project" value="TreeGrafter"/>
</dbReference>
<dbReference type="AlphaFoldDB" id="A0A2Y9L9H6"/>
<dbReference type="GO" id="GO:0042910">
    <property type="term" value="F:xenobiotic transmembrane transporter activity"/>
    <property type="evidence" value="ECO:0007669"/>
    <property type="project" value="TreeGrafter"/>
</dbReference>
<dbReference type="Gene3D" id="1.20.1250.20">
    <property type="entry name" value="MFS general substrate transporter like domains"/>
    <property type="match status" value="2"/>
</dbReference>
<evidence type="ECO:0000256" key="3">
    <source>
        <dbReference type="ARBA" id="ARBA00022448"/>
    </source>
</evidence>
<comment type="similarity">
    <text evidence="2">Belongs to the major facilitator superfamily. Sodium/anion cotransporter family.</text>
</comment>
<accession>A0A2Y9L9H6</accession>
<dbReference type="InterPro" id="IPR011701">
    <property type="entry name" value="MFS"/>
</dbReference>
<feature type="transmembrane region" description="Helical" evidence="14">
    <location>
        <begin position="111"/>
        <end position="132"/>
    </location>
</feature>
<keyword evidence="7 14" id="KW-1133">Transmembrane helix</keyword>
<dbReference type="KEGG" id="elk:111162586"/>
<keyword evidence="12" id="KW-0739">Sodium transport</keyword>
<dbReference type="CDD" id="cd17318">
    <property type="entry name" value="MFS_SLC17"/>
    <property type="match status" value="1"/>
</dbReference>
<dbReference type="RefSeq" id="XP_022382797.1">
    <property type="nucleotide sequence ID" value="XM_022527089.1"/>
</dbReference>
<keyword evidence="8" id="KW-0915">Sodium</keyword>
<dbReference type="InterPro" id="IPR036259">
    <property type="entry name" value="MFS_trans_sf"/>
</dbReference>
<dbReference type="FunFam" id="1.20.1250.20:FF:000003">
    <property type="entry name" value="Solute carrier family 17 member 3"/>
    <property type="match status" value="1"/>
</dbReference>
<evidence type="ECO:0000313" key="16">
    <source>
        <dbReference type="Proteomes" id="UP000248482"/>
    </source>
</evidence>
<keyword evidence="3" id="KW-0813">Transport</keyword>
<organism evidence="16 17">
    <name type="scientific">Enhydra lutris kenyoni</name>
    <name type="common">northern sea otter</name>
    <dbReference type="NCBI Taxonomy" id="391180"/>
    <lineage>
        <taxon>Eukaryota</taxon>
        <taxon>Metazoa</taxon>
        <taxon>Chordata</taxon>
        <taxon>Craniata</taxon>
        <taxon>Vertebrata</taxon>
        <taxon>Euteleostomi</taxon>
        <taxon>Mammalia</taxon>
        <taxon>Eutheria</taxon>
        <taxon>Laurasiatheria</taxon>
        <taxon>Carnivora</taxon>
        <taxon>Caniformia</taxon>
        <taxon>Musteloidea</taxon>
        <taxon>Mustelidae</taxon>
        <taxon>Lutrinae</taxon>
        <taxon>Enhydra</taxon>
    </lineage>
</organism>
<dbReference type="GeneID" id="111162586"/>
<evidence type="ECO:0000256" key="12">
    <source>
        <dbReference type="ARBA" id="ARBA00023201"/>
    </source>
</evidence>
<reference evidence="17" key="1">
    <citation type="submission" date="2025-08" db="UniProtKB">
        <authorList>
            <consortium name="RefSeq"/>
        </authorList>
    </citation>
    <scope>IDENTIFICATION</scope>
    <source>
        <tissue evidence="17">Blood</tissue>
    </source>
</reference>
<evidence type="ECO:0000256" key="10">
    <source>
        <dbReference type="ARBA" id="ARBA00023136"/>
    </source>
</evidence>
<dbReference type="Proteomes" id="UP000248482">
    <property type="component" value="Unplaced"/>
</dbReference>
<feature type="transmembrane region" description="Helical" evidence="14">
    <location>
        <begin position="336"/>
        <end position="357"/>
    </location>
</feature>
<dbReference type="STRING" id="391180.A0A2Y9L9H6"/>
<dbReference type="GO" id="GO:0016324">
    <property type="term" value="C:apical plasma membrane"/>
    <property type="evidence" value="ECO:0007669"/>
    <property type="project" value="UniProtKB-SubCell"/>
</dbReference>
<dbReference type="GO" id="GO:0006814">
    <property type="term" value="P:sodium ion transport"/>
    <property type="evidence" value="ECO:0007669"/>
    <property type="project" value="UniProtKB-KW"/>
</dbReference>
<sequence length="500" mass="55204">MAEWSATVGKRKCSQDRQVDEKPVRKKGLSLCSTRCGIAFTTHMCNFITAAQCTVLNITMLAMVNSTDHRFQFNDSTKGPPGDSFGGPNNAPDSLPAGVLVYNWSPQIQGIIFSSLSYGLIPMLLLSGYLAGRVGTKRVVAVSLFATSLFTMFTPLAAELGLVSFIATRIAQSIGQGSVLGGQHALWEKWGPPHERSRLCSISLSGMILGTFTIILLGGMICQNLGWPFAFYILGGIGCVYCLLWFVLVYDDPISHPWINITEREYIITSLADQIHVSPCKQPLPIKAMLRSLPLWYICVCGFGHQWLMITLMLYTPTYINSVFNINMRDNGFLSALPFLIAWVTGILGGQLADFLLTKNFRLVTVRKVRKAATFLGNFPSSALLVVLPYITPSYITTMTLLILSCGLSSFCHSGIYINVLDIAPRHSSFLMGATRGFIFIAAILTPTVNGFLLDQDPEFGWRNVFLLLFAINLSGLITYLIFGEAVIQDWAKERKLTRL</sequence>
<evidence type="ECO:0000256" key="8">
    <source>
        <dbReference type="ARBA" id="ARBA00023053"/>
    </source>
</evidence>
<evidence type="ECO:0000256" key="14">
    <source>
        <dbReference type="SAM" id="Phobius"/>
    </source>
</evidence>
<proteinExistence type="inferred from homology"/>
<dbReference type="GO" id="GO:0008308">
    <property type="term" value="F:voltage-gated monoatomic anion channel activity"/>
    <property type="evidence" value="ECO:0007669"/>
    <property type="project" value="TreeGrafter"/>
</dbReference>
<dbReference type="FunFam" id="1.20.1250.20:FF:000060">
    <property type="entry name" value="Solute carrier family 17 member 3"/>
    <property type="match status" value="1"/>
</dbReference>
<dbReference type="PROSITE" id="PS50850">
    <property type="entry name" value="MFS"/>
    <property type="match status" value="1"/>
</dbReference>
<evidence type="ECO:0000256" key="7">
    <source>
        <dbReference type="ARBA" id="ARBA00022989"/>
    </source>
</evidence>
<dbReference type="InterPro" id="IPR050382">
    <property type="entry name" value="MFS_Na/Anion_cotransporter"/>
</dbReference>
<feature type="transmembrane region" description="Helical" evidence="14">
    <location>
        <begin position="397"/>
        <end position="418"/>
    </location>
</feature>